<sequence length="73" mass="8542">MFPVIRNSFLTQRVNLISDSFSLWKARRINRGGYATPFLKRRGIYQAAHIDIRIQEREKGHCHAMNTIQFHGA</sequence>
<protein>
    <submittedName>
        <fullName evidence="1">Uncharacterized protein</fullName>
    </submittedName>
</protein>
<gene>
    <name evidence="1" type="ORF">KP509_09G080600</name>
</gene>
<dbReference type="Proteomes" id="UP000825935">
    <property type="component" value="Chromosome 9"/>
</dbReference>
<keyword evidence="2" id="KW-1185">Reference proteome</keyword>
<evidence type="ECO:0000313" key="2">
    <source>
        <dbReference type="Proteomes" id="UP000825935"/>
    </source>
</evidence>
<comment type="caution">
    <text evidence="1">The sequence shown here is derived from an EMBL/GenBank/DDBJ whole genome shotgun (WGS) entry which is preliminary data.</text>
</comment>
<reference evidence="1" key="1">
    <citation type="submission" date="2021-08" db="EMBL/GenBank/DDBJ databases">
        <title>WGS assembly of Ceratopteris richardii.</title>
        <authorList>
            <person name="Marchant D.B."/>
            <person name="Chen G."/>
            <person name="Jenkins J."/>
            <person name="Shu S."/>
            <person name="Leebens-Mack J."/>
            <person name="Grimwood J."/>
            <person name="Schmutz J."/>
            <person name="Soltis P."/>
            <person name="Soltis D."/>
            <person name="Chen Z.-H."/>
        </authorList>
    </citation>
    <scope>NUCLEOTIDE SEQUENCE</scope>
    <source>
        <strain evidence="1">Whitten #5841</strain>
        <tissue evidence="1">Leaf</tissue>
    </source>
</reference>
<dbReference type="EMBL" id="CM035414">
    <property type="protein sequence ID" value="KAH7430055.1"/>
    <property type="molecule type" value="Genomic_DNA"/>
</dbReference>
<organism evidence="1 2">
    <name type="scientific">Ceratopteris richardii</name>
    <name type="common">Triangle waterfern</name>
    <dbReference type="NCBI Taxonomy" id="49495"/>
    <lineage>
        <taxon>Eukaryota</taxon>
        <taxon>Viridiplantae</taxon>
        <taxon>Streptophyta</taxon>
        <taxon>Embryophyta</taxon>
        <taxon>Tracheophyta</taxon>
        <taxon>Polypodiopsida</taxon>
        <taxon>Polypodiidae</taxon>
        <taxon>Polypodiales</taxon>
        <taxon>Pteridineae</taxon>
        <taxon>Pteridaceae</taxon>
        <taxon>Parkerioideae</taxon>
        <taxon>Ceratopteris</taxon>
    </lineage>
</organism>
<proteinExistence type="predicted"/>
<evidence type="ECO:0000313" key="1">
    <source>
        <dbReference type="EMBL" id="KAH7430055.1"/>
    </source>
</evidence>
<name>A0A8T2U8Y9_CERRI</name>
<dbReference type="AlphaFoldDB" id="A0A8T2U8Y9"/>
<accession>A0A8T2U8Y9</accession>